<dbReference type="EMBL" id="SDPP02000001">
    <property type="protein sequence ID" value="KAA1380728.1"/>
    <property type="molecule type" value="Genomic_DNA"/>
</dbReference>
<evidence type="ECO:0000256" key="4">
    <source>
        <dbReference type="ARBA" id="ARBA00023157"/>
    </source>
</evidence>
<reference evidence="8" key="1">
    <citation type="submission" date="2019-09" db="EMBL/GenBank/DDBJ databases">
        <authorList>
            <person name="Li J."/>
        </authorList>
    </citation>
    <scope>NUCLEOTIDE SEQUENCE [LARGE SCALE GENOMIC DNA]</scope>
    <source>
        <strain evidence="8">NRBC 14897</strain>
    </source>
</reference>
<accession>A0A641AV64</accession>
<feature type="chain" id="PRO_5024987841" evidence="6">
    <location>
        <begin position="25"/>
        <end position="205"/>
    </location>
</feature>
<dbReference type="CDD" id="cd02966">
    <property type="entry name" value="TlpA_like_family"/>
    <property type="match status" value="1"/>
</dbReference>
<comment type="subcellular location">
    <subcellularLocation>
        <location evidence="1">Cell envelope</location>
    </subcellularLocation>
</comment>
<evidence type="ECO:0000256" key="1">
    <source>
        <dbReference type="ARBA" id="ARBA00004196"/>
    </source>
</evidence>
<comment type="caution">
    <text evidence="8">The sequence shown here is derived from an EMBL/GenBank/DDBJ whole genome shotgun (WGS) entry which is preliminary data.</text>
</comment>
<dbReference type="AlphaFoldDB" id="A0A641AV64"/>
<dbReference type="Pfam" id="PF08534">
    <property type="entry name" value="Redoxin"/>
    <property type="match status" value="1"/>
</dbReference>
<evidence type="ECO:0000313" key="8">
    <source>
        <dbReference type="EMBL" id="KAA1380728.1"/>
    </source>
</evidence>
<dbReference type="GO" id="GO:0030313">
    <property type="term" value="C:cell envelope"/>
    <property type="evidence" value="ECO:0007669"/>
    <property type="project" value="UniProtKB-SubCell"/>
</dbReference>
<dbReference type="Gene3D" id="3.40.30.10">
    <property type="entry name" value="Glutaredoxin"/>
    <property type="match status" value="1"/>
</dbReference>
<evidence type="ECO:0000256" key="2">
    <source>
        <dbReference type="ARBA" id="ARBA00022748"/>
    </source>
</evidence>
<dbReference type="PROSITE" id="PS51257">
    <property type="entry name" value="PROKAR_LIPOPROTEIN"/>
    <property type="match status" value="1"/>
</dbReference>
<dbReference type="SUPFAM" id="SSF52833">
    <property type="entry name" value="Thioredoxin-like"/>
    <property type="match status" value="1"/>
</dbReference>
<feature type="signal peptide" evidence="6">
    <location>
        <begin position="1"/>
        <end position="24"/>
    </location>
</feature>
<dbReference type="InterPro" id="IPR036249">
    <property type="entry name" value="Thioredoxin-like_sf"/>
</dbReference>
<dbReference type="GO" id="GO:0017004">
    <property type="term" value="P:cytochrome complex assembly"/>
    <property type="evidence" value="ECO:0007669"/>
    <property type="project" value="UniProtKB-KW"/>
</dbReference>
<proteinExistence type="predicted"/>
<keyword evidence="2" id="KW-0201">Cytochrome c-type biogenesis</keyword>
<keyword evidence="3" id="KW-0735">Signal-anchor</keyword>
<dbReference type="RefSeq" id="WP_129181478.1">
    <property type="nucleotide sequence ID" value="NZ_JAGIOG010000001.1"/>
</dbReference>
<dbReference type="InterPro" id="IPR013766">
    <property type="entry name" value="Thioredoxin_domain"/>
</dbReference>
<evidence type="ECO:0000259" key="7">
    <source>
        <dbReference type="PROSITE" id="PS51352"/>
    </source>
</evidence>
<dbReference type="OrthoDB" id="9796554at2"/>
<name>A0A641AV64_9ACTN</name>
<gene>
    <name evidence="8" type="ORF">ESP62_006085</name>
</gene>
<dbReference type="InterPro" id="IPR013740">
    <property type="entry name" value="Redoxin"/>
</dbReference>
<protein>
    <submittedName>
        <fullName evidence="8">TlpA family protein disulfide reductase</fullName>
    </submittedName>
</protein>
<evidence type="ECO:0000313" key="9">
    <source>
        <dbReference type="Proteomes" id="UP001515100"/>
    </source>
</evidence>
<keyword evidence="6" id="KW-0732">Signal</keyword>
<sequence>MRARAATAVIALLLVAACSGSEPADTKPTFGGGPVPTVAADELAAAKAQAGIDACPAPAEQATGDEALPGITLECLGGGNAVDVSTLAGRPTVINIFASWCRPCRDEMPLLARADAEYGDAVQFVGIDFGDAAPDDAIELARASGVTYPLLADPDQITRAGLKVAAMPQTLFVDAQGRIVATERTPYDSYADLTAAIRRHLGVTP</sequence>
<dbReference type="PANTHER" id="PTHR42852">
    <property type="entry name" value="THIOL:DISULFIDE INTERCHANGE PROTEIN DSBE"/>
    <property type="match status" value="1"/>
</dbReference>
<evidence type="ECO:0000256" key="5">
    <source>
        <dbReference type="ARBA" id="ARBA00023284"/>
    </source>
</evidence>
<dbReference type="InterPro" id="IPR050553">
    <property type="entry name" value="Thioredoxin_ResA/DsbE_sf"/>
</dbReference>
<keyword evidence="4" id="KW-1015">Disulfide bond</keyword>
<keyword evidence="3" id="KW-0812">Transmembrane</keyword>
<evidence type="ECO:0000256" key="3">
    <source>
        <dbReference type="ARBA" id="ARBA00022968"/>
    </source>
</evidence>
<dbReference type="Proteomes" id="UP001515100">
    <property type="component" value="Unassembled WGS sequence"/>
</dbReference>
<organism evidence="8 9">
    <name type="scientific">Aeromicrobium fastidiosum</name>
    <dbReference type="NCBI Taxonomy" id="52699"/>
    <lineage>
        <taxon>Bacteria</taxon>
        <taxon>Bacillati</taxon>
        <taxon>Actinomycetota</taxon>
        <taxon>Actinomycetes</taxon>
        <taxon>Propionibacteriales</taxon>
        <taxon>Nocardioidaceae</taxon>
        <taxon>Aeromicrobium</taxon>
    </lineage>
</organism>
<feature type="domain" description="Thioredoxin" evidence="7">
    <location>
        <begin position="62"/>
        <end position="202"/>
    </location>
</feature>
<keyword evidence="5" id="KW-0676">Redox-active center</keyword>
<evidence type="ECO:0000256" key="6">
    <source>
        <dbReference type="SAM" id="SignalP"/>
    </source>
</evidence>
<dbReference type="GO" id="GO:0016491">
    <property type="term" value="F:oxidoreductase activity"/>
    <property type="evidence" value="ECO:0007669"/>
    <property type="project" value="InterPro"/>
</dbReference>
<dbReference type="PROSITE" id="PS51352">
    <property type="entry name" value="THIOREDOXIN_2"/>
    <property type="match status" value="1"/>
</dbReference>
<dbReference type="PANTHER" id="PTHR42852:SF6">
    <property type="entry name" value="THIOL:DISULFIDE INTERCHANGE PROTEIN DSBE"/>
    <property type="match status" value="1"/>
</dbReference>
<keyword evidence="9" id="KW-1185">Reference proteome</keyword>